<sequence>MDTLLDATATARLLPPIALADEIEALLHDPAVQVPERLVQPLPGGGSLFVMPALDAHIAITKLITFTPANAGTPRPAIQGDVVVFDSATGERRLVLDGPTVTARRTAAVSLLAARRLAPRPEGPLLIVGAGAQGLSHLEAFQAGLPVREVLVASRRRESAQALVDHARSLGLKAEVVPDPDEALPRCSLVVTCTPASGAVLRARPSRGTFIAAVGSFTPRMVELDAQLCRDVAADGTVVVDTPDAAHEAGDLLQAGLDVASFPSLRDVVHGRVRARGPVLFKSCGWAGWDLAAARAAMKGIGVNSAARRAFEASGFEARR</sequence>
<dbReference type="AlphaFoldDB" id="A0A4Z0BI09"/>
<dbReference type="NCBIfam" id="NF005603">
    <property type="entry name" value="PRK07340.1"/>
    <property type="match status" value="1"/>
</dbReference>
<dbReference type="GO" id="GO:0005737">
    <property type="term" value="C:cytoplasm"/>
    <property type="evidence" value="ECO:0007669"/>
    <property type="project" value="TreeGrafter"/>
</dbReference>
<evidence type="ECO:0000313" key="2">
    <source>
        <dbReference type="Proteomes" id="UP000297839"/>
    </source>
</evidence>
<dbReference type="Proteomes" id="UP000297839">
    <property type="component" value="Unassembled WGS sequence"/>
</dbReference>
<accession>A0A4Z0BI09</accession>
<dbReference type="InterPro" id="IPR036291">
    <property type="entry name" value="NAD(P)-bd_dom_sf"/>
</dbReference>
<organism evidence="1 2">
    <name type="scientific">Ramlibacter humi</name>
    <dbReference type="NCBI Taxonomy" id="2530451"/>
    <lineage>
        <taxon>Bacteria</taxon>
        <taxon>Pseudomonadati</taxon>
        <taxon>Pseudomonadota</taxon>
        <taxon>Betaproteobacteria</taxon>
        <taxon>Burkholderiales</taxon>
        <taxon>Comamonadaceae</taxon>
        <taxon>Ramlibacter</taxon>
    </lineage>
</organism>
<evidence type="ECO:0000313" key="1">
    <source>
        <dbReference type="EMBL" id="TFY98942.1"/>
    </source>
</evidence>
<comment type="caution">
    <text evidence="1">The sequence shown here is derived from an EMBL/GenBank/DDBJ whole genome shotgun (WGS) entry which is preliminary data.</text>
</comment>
<proteinExistence type="predicted"/>
<dbReference type="Pfam" id="PF02423">
    <property type="entry name" value="OCD_Mu_crystall"/>
    <property type="match status" value="1"/>
</dbReference>
<dbReference type="Gene3D" id="3.40.50.720">
    <property type="entry name" value="NAD(P)-binding Rossmann-like Domain"/>
    <property type="match status" value="1"/>
</dbReference>
<dbReference type="PANTHER" id="PTHR13812">
    <property type="entry name" value="KETIMINE REDUCTASE MU-CRYSTALLIN"/>
    <property type="match status" value="1"/>
</dbReference>
<dbReference type="PANTHER" id="PTHR13812:SF19">
    <property type="entry name" value="KETIMINE REDUCTASE MU-CRYSTALLIN"/>
    <property type="match status" value="1"/>
</dbReference>
<gene>
    <name evidence="1" type="ORF">EZ216_15355</name>
</gene>
<dbReference type="InterPro" id="IPR003462">
    <property type="entry name" value="ODC_Mu_crystall"/>
</dbReference>
<dbReference type="RefSeq" id="WP_135250661.1">
    <property type="nucleotide sequence ID" value="NZ_SMLK01000005.1"/>
</dbReference>
<dbReference type="PIRSF" id="PIRSF001439">
    <property type="entry name" value="CryM"/>
    <property type="match status" value="1"/>
</dbReference>
<dbReference type="Gene3D" id="3.30.1780.10">
    <property type="entry name" value="ornithine cyclodeaminase, domain 1"/>
    <property type="match status" value="1"/>
</dbReference>
<dbReference type="SUPFAM" id="SSF51735">
    <property type="entry name" value="NAD(P)-binding Rossmann-fold domains"/>
    <property type="match status" value="1"/>
</dbReference>
<keyword evidence="2" id="KW-1185">Reference proteome</keyword>
<dbReference type="EMBL" id="SMLK01000005">
    <property type="protein sequence ID" value="TFY98942.1"/>
    <property type="molecule type" value="Genomic_DNA"/>
</dbReference>
<name>A0A4Z0BI09_9BURK</name>
<dbReference type="InterPro" id="IPR023401">
    <property type="entry name" value="ODC_N"/>
</dbReference>
<dbReference type="OrthoDB" id="5293744at2"/>
<reference evidence="1 2" key="1">
    <citation type="submission" date="2019-03" db="EMBL/GenBank/DDBJ databases">
        <title>Ramlibacter sp. 18x22-1, whole genome shotgun sequence.</title>
        <authorList>
            <person name="Zhang X."/>
            <person name="Feng G."/>
            <person name="Zhu H."/>
        </authorList>
    </citation>
    <scope>NUCLEOTIDE SEQUENCE [LARGE SCALE GENOMIC DNA]</scope>
    <source>
        <strain evidence="1 2">18x22-1</strain>
    </source>
</reference>
<protein>
    <submittedName>
        <fullName evidence="1">Delta(1)-pyrroline-2-carboxylate reductase family protein</fullName>
    </submittedName>
</protein>